<reference evidence="2 3" key="1">
    <citation type="submission" date="2018-06" db="EMBL/GenBank/DDBJ databases">
        <title>Comparative genomics reveals the genomic features of Rhizophagus irregularis, R. cerebriforme, R. diaphanum and Gigaspora rosea, and their symbiotic lifestyle signature.</title>
        <authorList>
            <person name="Morin E."/>
            <person name="San Clemente H."/>
            <person name="Chen E.C.H."/>
            <person name="De La Providencia I."/>
            <person name="Hainaut M."/>
            <person name="Kuo A."/>
            <person name="Kohler A."/>
            <person name="Murat C."/>
            <person name="Tang N."/>
            <person name="Roy S."/>
            <person name="Loubradou J."/>
            <person name="Henrissat B."/>
            <person name="Grigoriev I.V."/>
            <person name="Corradi N."/>
            <person name="Roux C."/>
            <person name="Martin F.M."/>
        </authorList>
    </citation>
    <scope>NUCLEOTIDE SEQUENCE [LARGE SCALE GENOMIC DNA]</scope>
    <source>
        <strain evidence="2 3">DAOM 194757</strain>
    </source>
</reference>
<accession>A0A397W3P2</accession>
<organism evidence="2 3">
    <name type="scientific">Gigaspora rosea</name>
    <dbReference type="NCBI Taxonomy" id="44941"/>
    <lineage>
        <taxon>Eukaryota</taxon>
        <taxon>Fungi</taxon>
        <taxon>Fungi incertae sedis</taxon>
        <taxon>Mucoromycota</taxon>
        <taxon>Glomeromycotina</taxon>
        <taxon>Glomeromycetes</taxon>
        <taxon>Diversisporales</taxon>
        <taxon>Gigasporaceae</taxon>
        <taxon>Gigaspora</taxon>
    </lineage>
</organism>
<evidence type="ECO:0000313" key="2">
    <source>
        <dbReference type="EMBL" id="RIB26903.1"/>
    </source>
</evidence>
<dbReference type="EMBL" id="QKWP01000118">
    <property type="protein sequence ID" value="RIB26903.1"/>
    <property type="molecule type" value="Genomic_DNA"/>
</dbReference>
<keyword evidence="3" id="KW-1185">Reference proteome</keyword>
<feature type="transmembrane region" description="Helical" evidence="1">
    <location>
        <begin position="6"/>
        <end position="33"/>
    </location>
</feature>
<dbReference type="Proteomes" id="UP000266673">
    <property type="component" value="Unassembled WGS sequence"/>
</dbReference>
<name>A0A397W3P2_9GLOM</name>
<keyword evidence="1" id="KW-1133">Transmembrane helix</keyword>
<protein>
    <submittedName>
        <fullName evidence="2">Uncharacterized protein</fullName>
    </submittedName>
</protein>
<gene>
    <name evidence="2" type="ORF">C2G38_2063611</name>
</gene>
<evidence type="ECO:0000313" key="3">
    <source>
        <dbReference type="Proteomes" id="UP000266673"/>
    </source>
</evidence>
<proteinExistence type="predicted"/>
<comment type="caution">
    <text evidence="2">The sequence shown here is derived from an EMBL/GenBank/DDBJ whole genome shotgun (WGS) entry which is preliminary data.</text>
</comment>
<keyword evidence="1" id="KW-0472">Membrane</keyword>
<evidence type="ECO:0000256" key="1">
    <source>
        <dbReference type="SAM" id="Phobius"/>
    </source>
</evidence>
<dbReference type="AlphaFoldDB" id="A0A397W3P2"/>
<keyword evidence="1" id="KW-0812">Transmembrane</keyword>
<sequence length="54" mass="6450">MQNMQFFMILTVVQFLAVVNMAISIWIVTLIKINNVVLVVHMKKQLERQMFIFH</sequence>